<proteinExistence type="predicted"/>
<keyword evidence="2" id="KW-1185">Reference proteome</keyword>
<sequence length="106" mass="12456">MCQSVFALTIHKFIGDINNFSRLLWRWSPSNWSTSWCHVTMADGERGAGWSLIREKAEKLRHSGAPLPMIPLLSFRVHVVRCIFNRKICDHWINLEKKLIFYITLN</sequence>
<gene>
    <name evidence="1" type="ORF">QQF64_026374</name>
</gene>
<comment type="caution">
    <text evidence="1">The sequence shown here is derived from an EMBL/GenBank/DDBJ whole genome shotgun (WGS) entry which is preliminary data.</text>
</comment>
<reference evidence="1 2" key="1">
    <citation type="submission" date="2023-09" db="EMBL/GenBank/DDBJ databases">
        <authorList>
            <person name="Wang M."/>
        </authorList>
    </citation>
    <scope>NUCLEOTIDE SEQUENCE [LARGE SCALE GENOMIC DNA]</scope>
    <source>
        <strain evidence="1">GT-2023</strain>
        <tissue evidence="1">Liver</tissue>
    </source>
</reference>
<name>A0ABR3N9G1_9TELE</name>
<accession>A0ABR3N9G1</accession>
<dbReference type="Proteomes" id="UP001558613">
    <property type="component" value="Unassembled WGS sequence"/>
</dbReference>
<evidence type="ECO:0000313" key="1">
    <source>
        <dbReference type="EMBL" id="KAL1273560.1"/>
    </source>
</evidence>
<evidence type="ECO:0000313" key="2">
    <source>
        <dbReference type="Proteomes" id="UP001558613"/>
    </source>
</evidence>
<protein>
    <submittedName>
        <fullName evidence="1">Uncharacterized protein</fullName>
    </submittedName>
</protein>
<dbReference type="EMBL" id="JAYMGO010000005">
    <property type="protein sequence ID" value="KAL1273560.1"/>
    <property type="molecule type" value="Genomic_DNA"/>
</dbReference>
<organism evidence="1 2">
    <name type="scientific">Cirrhinus molitorella</name>
    <name type="common">mud carp</name>
    <dbReference type="NCBI Taxonomy" id="172907"/>
    <lineage>
        <taxon>Eukaryota</taxon>
        <taxon>Metazoa</taxon>
        <taxon>Chordata</taxon>
        <taxon>Craniata</taxon>
        <taxon>Vertebrata</taxon>
        <taxon>Euteleostomi</taxon>
        <taxon>Actinopterygii</taxon>
        <taxon>Neopterygii</taxon>
        <taxon>Teleostei</taxon>
        <taxon>Ostariophysi</taxon>
        <taxon>Cypriniformes</taxon>
        <taxon>Cyprinidae</taxon>
        <taxon>Labeoninae</taxon>
        <taxon>Labeonini</taxon>
        <taxon>Cirrhinus</taxon>
    </lineage>
</organism>